<dbReference type="SMART" id="SM00228">
    <property type="entry name" value="PDZ"/>
    <property type="match status" value="1"/>
</dbReference>
<proteinExistence type="inferred from homology"/>
<name>A0A7R7EI49_9FIRM</name>
<dbReference type="SUPFAM" id="SSF50494">
    <property type="entry name" value="Trypsin-like serine proteases"/>
    <property type="match status" value="1"/>
</dbReference>
<keyword evidence="8" id="KW-1185">Reference proteome</keyword>
<evidence type="ECO:0000259" key="6">
    <source>
        <dbReference type="PROSITE" id="PS50106"/>
    </source>
</evidence>
<dbReference type="KEGG" id="ahb:bsdtb5_04490"/>
<dbReference type="Proteomes" id="UP000595897">
    <property type="component" value="Chromosome"/>
</dbReference>
<dbReference type="PANTHER" id="PTHR22939:SF129">
    <property type="entry name" value="SERINE PROTEASE HTRA2, MITOCHONDRIAL"/>
    <property type="match status" value="1"/>
</dbReference>
<feature type="region of interest" description="Disordered" evidence="4">
    <location>
        <begin position="73"/>
        <end position="127"/>
    </location>
</feature>
<dbReference type="InterPro" id="IPR036034">
    <property type="entry name" value="PDZ_sf"/>
</dbReference>
<comment type="similarity">
    <text evidence="1">Belongs to the peptidase S1C family.</text>
</comment>
<dbReference type="GO" id="GO:0006508">
    <property type="term" value="P:proteolysis"/>
    <property type="evidence" value="ECO:0007669"/>
    <property type="project" value="UniProtKB-KW"/>
</dbReference>
<dbReference type="Pfam" id="PF13365">
    <property type="entry name" value="Trypsin_2"/>
    <property type="match status" value="1"/>
</dbReference>
<dbReference type="InterPro" id="IPR009003">
    <property type="entry name" value="Peptidase_S1_PA"/>
</dbReference>
<reference evidence="7 8" key="1">
    <citation type="submission" date="2020-11" db="EMBL/GenBank/DDBJ databases">
        <title>Draft genome sequencing of a Lachnospiraceae strain isolated from anoxic soil subjected to BSD treatment.</title>
        <authorList>
            <person name="Uek A."/>
            <person name="Tonouchi A."/>
        </authorList>
    </citation>
    <scope>NUCLEOTIDE SEQUENCE [LARGE SCALE GENOMIC DNA]</scope>
    <source>
        <strain evidence="7 8">TB5</strain>
    </source>
</reference>
<dbReference type="SUPFAM" id="SSF50156">
    <property type="entry name" value="PDZ domain-like"/>
    <property type="match status" value="1"/>
</dbReference>
<keyword evidence="2" id="KW-0645">Protease</keyword>
<dbReference type="GO" id="GO:0004252">
    <property type="term" value="F:serine-type endopeptidase activity"/>
    <property type="evidence" value="ECO:0007669"/>
    <property type="project" value="InterPro"/>
</dbReference>
<sequence length="457" mass="50136">MPTEDNKKNDDQYSFIKEQIVPKKENKTKKFLVLVGTTISLAIVFGLVCRIVFEASEPFADKILGKKDTQKVITLPSTSPGSEKEKNKEDTNQNSTSKGEKEGTKQNDNTSSNDNNDNNDTDNTVDNVQQGELATIEDYENMFGELRTLANDVNQSIVTVTSVVKNVDWFNNTAELTNSTSGLVIFNDGTKLFILTNKDKLKSTKNIKVTFSTEKTVHATYVSGDSNLGIVVIAVKLEDIPQTTLDQVKVAKFGQSYSITVGEPIIALGSPNGYVNSMDTGIVMNEVKNMYITDSKIELFNTNIADNPNGEGVIVNLEGEIIGIITQKFKTDNNKYLNTNLAISKIKSLIEKLVNKTDQAYFGIVGADLTSTTLKRLGVHAGVYVAEVENDSPAFQAGIESGDVILKLDGSEISSVDTFNNILSSHKPEDSIKVLIKRNRNSGTKQFTFKVNLANKK</sequence>
<dbReference type="Pfam" id="PF13180">
    <property type="entry name" value="PDZ_2"/>
    <property type="match status" value="1"/>
</dbReference>
<keyword evidence="5" id="KW-0812">Transmembrane</keyword>
<dbReference type="InterPro" id="IPR001478">
    <property type="entry name" value="PDZ"/>
</dbReference>
<evidence type="ECO:0000313" key="7">
    <source>
        <dbReference type="EMBL" id="BCN29154.1"/>
    </source>
</evidence>
<keyword evidence="5" id="KW-0472">Membrane</keyword>
<organism evidence="7 8">
    <name type="scientific">Anaeromicropila herbilytica</name>
    <dbReference type="NCBI Taxonomy" id="2785025"/>
    <lineage>
        <taxon>Bacteria</taxon>
        <taxon>Bacillati</taxon>
        <taxon>Bacillota</taxon>
        <taxon>Clostridia</taxon>
        <taxon>Lachnospirales</taxon>
        <taxon>Lachnospiraceae</taxon>
        <taxon>Anaeromicropila</taxon>
    </lineage>
</organism>
<evidence type="ECO:0000313" key="8">
    <source>
        <dbReference type="Proteomes" id="UP000595897"/>
    </source>
</evidence>
<gene>
    <name evidence="7" type="ORF">bsdtb5_04490</name>
</gene>
<dbReference type="Gene3D" id="2.30.42.10">
    <property type="match status" value="1"/>
</dbReference>
<feature type="compositionally biased region" description="Low complexity" evidence="4">
    <location>
        <begin position="107"/>
        <end position="127"/>
    </location>
</feature>
<dbReference type="AlphaFoldDB" id="A0A7R7EI49"/>
<dbReference type="PANTHER" id="PTHR22939">
    <property type="entry name" value="SERINE PROTEASE FAMILY S1C HTRA-RELATED"/>
    <property type="match status" value="1"/>
</dbReference>
<evidence type="ECO:0000256" key="2">
    <source>
        <dbReference type="ARBA" id="ARBA00022670"/>
    </source>
</evidence>
<protein>
    <recommendedName>
        <fullName evidence="6">PDZ domain-containing protein</fullName>
    </recommendedName>
</protein>
<dbReference type="PRINTS" id="PR00834">
    <property type="entry name" value="PROTEASES2C"/>
</dbReference>
<feature type="transmembrane region" description="Helical" evidence="5">
    <location>
        <begin position="31"/>
        <end position="53"/>
    </location>
</feature>
<keyword evidence="5" id="KW-1133">Transmembrane helix</keyword>
<evidence type="ECO:0000256" key="5">
    <source>
        <dbReference type="SAM" id="Phobius"/>
    </source>
</evidence>
<dbReference type="Gene3D" id="2.40.10.120">
    <property type="match status" value="1"/>
</dbReference>
<dbReference type="EMBL" id="AP024169">
    <property type="protein sequence ID" value="BCN29154.1"/>
    <property type="molecule type" value="Genomic_DNA"/>
</dbReference>
<evidence type="ECO:0000256" key="3">
    <source>
        <dbReference type="ARBA" id="ARBA00022801"/>
    </source>
</evidence>
<evidence type="ECO:0000256" key="4">
    <source>
        <dbReference type="SAM" id="MobiDB-lite"/>
    </source>
</evidence>
<dbReference type="PROSITE" id="PS50106">
    <property type="entry name" value="PDZ"/>
    <property type="match status" value="1"/>
</dbReference>
<evidence type="ECO:0000256" key="1">
    <source>
        <dbReference type="ARBA" id="ARBA00010541"/>
    </source>
</evidence>
<keyword evidence="3" id="KW-0378">Hydrolase</keyword>
<dbReference type="RefSeq" id="WP_271714447.1">
    <property type="nucleotide sequence ID" value="NZ_AP024169.1"/>
</dbReference>
<feature type="domain" description="PDZ" evidence="6">
    <location>
        <begin position="351"/>
        <end position="440"/>
    </location>
</feature>
<feature type="compositionally biased region" description="Basic and acidic residues" evidence="4">
    <location>
        <begin position="82"/>
        <end position="91"/>
    </location>
</feature>
<dbReference type="InterPro" id="IPR001940">
    <property type="entry name" value="Peptidase_S1C"/>
</dbReference>
<accession>A0A7R7EI49</accession>